<feature type="region of interest" description="Disordered" evidence="1">
    <location>
        <begin position="92"/>
        <end position="130"/>
    </location>
</feature>
<reference evidence="2 3" key="1">
    <citation type="submission" date="2015-07" db="EMBL/GenBank/DDBJ databases">
        <title>Genome analysis of myxobacterium Chondromyces crocatus Cm c5 reveals a high potential for natural compound synthesis and the genetic basis for the loss of fruiting body formation.</title>
        <authorList>
            <person name="Zaburannyi N."/>
            <person name="Bunk B."/>
            <person name="Maier J."/>
            <person name="Overmann J."/>
            <person name="Mueller R."/>
        </authorList>
    </citation>
    <scope>NUCLEOTIDE SEQUENCE [LARGE SCALE GENOMIC DNA]</scope>
    <source>
        <strain evidence="2 3">Cm c5</strain>
    </source>
</reference>
<feature type="compositionally biased region" description="Basic and acidic residues" evidence="1">
    <location>
        <begin position="92"/>
        <end position="103"/>
    </location>
</feature>
<dbReference type="RefSeq" id="WP_050433226.1">
    <property type="nucleotide sequence ID" value="NZ_CP012159.1"/>
</dbReference>
<keyword evidence="3" id="KW-1185">Reference proteome</keyword>
<dbReference type="Proteomes" id="UP000067626">
    <property type="component" value="Chromosome"/>
</dbReference>
<accession>A0A0K1EKN2</accession>
<dbReference type="STRING" id="52.CMC5_056340"/>
<dbReference type="KEGG" id="ccro:CMC5_056340"/>
<dbReference type="EMBL" id="CP012159">
    <property type="protein sequence ID" value="AKT41434.1"/>
    <property type="molecule type" value="Genomic_DNA"/>
</dbReference>
<evidence type="ECO:0000313" key="2">
    <source>
        <dbReference type="EMBL" id="AKT41434.1"/>
    </source>
</evidence>
<sequence>MLDERLAAARGAVRDGAAAIESFVQLLGSRRVGPRGILRALPEVQEGCATLRGALDALAEALAVTMAADSESVAAARAVITPAEAEVARLESELGRGLEESRPGSRGRATPPEESRPGGRGRATPPERTIDARQRLAMEAHVRRTSRELSSALLFLDLLVASIELRPTSLNLGDLLRERGSGLLQAQPAIRLLVALGEDCDSVEADPRVIGPLLELVVAALAESGVTCLLLEAGRRADGRAVVRLRAARGGDEGGTRVALMVPLRESSERARAVALVTARRAGMELRLPEAGASSSTLIL</sequence>
<protein>
    <submittedName>
        <fullName evidence="2">Uncharacterized protein</fullName>
    </submittedName>
</protein>
<evidence type="ECO:0000256" key="1">
    <source>
        <dbReference type="SAM" id="MobiDB-lite"/>
    </source>
</evidence>
<name>A0A0K1EKN2_CHOCO</name>
<organism evidence="2 3">
    <name type="scientific">Chondromyces crocatus</name>
    <dbReference type="NCBI Taxonomy" id="52"/>
    <lineage>
        <taxon>Bacteria</taxon>
        <taxon>Pseudomonadati</taxon>
        <taxon>Myxococcota</taxon>
        <taxon>Polyangia</taxon>
        <taxon>Polyangiales</taxon>
        <taxon>Polyangiaceae</taxon>
        <taxon>Chondromyces</taxon>
    </lineage>
</organism>
<gene>
    <name evidence="2" type="ORF">CMC5_056340</name>
</gene>
<dbReference type="PATRIC" id="fig|52.7.peg.6208"/>
<dbReference type="OrthoDB" id="5510178at2"/>
<dbReference type="AlphaFoldDB" id="A0A0K1EKN2"/>
<evidence type="ECO:0000313" key="3">
    <source>
        <dbReference type="Proteomes" id="UP000067626"/>
    </source>
</evidence>
<proteinExistence type="predicted"/>